<protein>
    <submittedName>
        <fullName evidence="1">Uncharacterized protein</fullName>
    </submittedName>
</protein>
<dbReference type="EMBL" id="JANQDH010000024">
    <property type="protein sequence ID" value="MDH6059545.1"/>
    <property type="molecule type" value="Genomic_DNA"/>
</dbReference>
<name>A0AA43GQ91_9CYAN</name>
<keyword evidence="2" id="KW-1185">Reference proteome</keyword>
<accession>A0AA43GQ91</accession>
<dbReference type="Proteomes" id="UP001159387">
    <property type="component" value="Unassembled WGS sequence"/>
</dbReference>
<proteinExistence type="predicted"/>
<evidence type="ECO:0000313" key="2">
    <source>
        <dbReference type="Proteomes" id="UP001159387"/>
    </source>
</evidence>
<organism evidence="1 2">
    <name type="scientific">Chrysosporum bergii ANA360D</name>
    <dbReference type="NCBI Taxonomy" id="617107"/>
    <lineage>
        <taxon>Bacteria</taxon>
        <taxon>Bacillati</taxon>
        <taxon>Cyanobacteriota</taxon>
        <taxon>Cyanophyceae</taxon>
        <taxon>Nostocales</taxon>
        <taxon>Nodulariaceae</taxon>
        <taxon>Chrysosporum</taxon>
    </lineage>
</organism>
<comment type="caution">
    <text evidence="1">The sequence shown here is derived from an EMBL/GenBank/DDBJ whole genome shotgun (WGS) entry which is preliminary data.</text>
</comment>
<dbReference type="AlphaFoldDB" id="A0AA43GQ91"/>
<reference evidence="1 2" key="1">
    <citation type="journal article" date="2023" name="J. Phycol.">
        <title>Chrysosporum ovalisporum is synonymous with the true-branching cyanobacterium Umezakia natans (Nostocales/Aphanizomenonaceae).</title>
        <authorList>
            <person name="McGregor G.B."/>
            <person name="Sendall B.C."/>
            <person name="Niiyama Y."/>
            <person name="Tuji A."/>
            <person name="Willis A."/>
        </authorList>
    </citation>
    <scope>NUCLEOTIDE SEQUENCE [LARGE SCALE GENOMIC DNA]</scope>
    <source>
        <strain evidence="1 2">ANA360D</strain>
    </source>
</reference>
<gene>
    <name evidence="1" type="ORF">NWP17_03680</name>
</gene>
<dbReference type="RefSeq" id="WP_280653557.1">
    <property type="nucleotide sequence ID" value="NZ_JANQDH010000024.1"/>
</dbReference>
<sequence length="45" mass="5200">MPCLPYSCVRVDVKHGTLPEFTIKPLVAERVGEQWHNYQLQAFVV</sequence>
<evidence type="ECO:0000313" key="1">
    <source>
        <dbReference type="EMBL" id="MDH6059545.1"/>
    </source>
</evidence>